<evidence type="ECO:0000313" key="3">
    <source>
        <dbReference type="Proteomes" id="UP000316426"/>
    </source>
</evidence>
<accession>A0A518K6J4</accession>
<reference evidence="2 3" key="1">
    <citation type="submission" date="2019-02" db="EMBL/GenBank/DDBJ databases">
        <title>Deep-cultivation of Planctomycetes and their phenomic and genomic characterization uncovers novel biology.</title>
        <authorList>
            <person name="Wiegand S."/>
            <person name="Jogler M."/>
            <person name="Boedeker C."/>
            <person name="Pinto D."/>
            <person name="Vollmers J."/>
            <person name="Rivas-Marin E."/>
            <person name="Kohn T."/>
            <person name="Peeters S.H."/>
            <person name="Heuer A."/>
            <person name="Rast P."/>
            <person name="Oberbeckmann S."/>
            <person name="Bunk B."/>
            <person name="Jeske O."/>
            <person name="Meyerdierks A."/>
            <person name="Storesund J.E."/>
            <person name="Kallscheuer N."/>
            <person name="Luecker S."/>
            <person name="Lage O.M."/>
            <person name="Pohl T."/>
            <person name="Merkel B.J."/>
            <person name="Hornburger P."/>
            <person name="Mueller R.-W."/>
            <person name="Bruemmer F."/>
            <person name="Labrenz M."/>
            <person name="Spormann A.M."/>
            <person name="Op den Camp H."/>
            <person name="Overmann J."/>
            <person name="Amann R."/>
            <person name="Jetten M.S.M."/>
            <person name="Mascher T."/>
            <person name="Medema M.H."/>
            <person name="Devos D.P."/>
            <person name="Kaster A.-K."/>
            <person name="Ovreas L."/>
            <person name="Rohde M."/>
            <person name="Galperin M.Y."/>
            <person name="Jogler C."/>
        </authorList>
    </citation>
    <scope>NUCLEOTIDE SEQUENCE [LARGE SCALE GENOMIC DNA]</scope>
    <source>
        <strain evidence="2 3">Spa11</strain>
    </source>
</reference>
<evidence type="ECO:0008006" key="4">
    <source>
        <dbReference type="Google" id="ProtNLM"/>
    </source>
</evidence>
<gene>
    <name evidence="2" type="ORF">Spa11_16190</name>
</gene>
<dbReference type="RefSeq" id="WP_145110405.1">
    <property type="nucleotide sequence ID" value="NZ_CP036349.1"/>
</dbReference>
<feature type="transmembrane region" description="Helical" evidence="1">
    <location>
        <begin position="191"/>
        <end position="217"/>
    </location>
</feature>
<sequence>MTKRQLAADRITALVSAWSGTIVVLLAATWRLWTPLRGTPRLAPLEAVEAIPPAIDFALLALLAYGLLRTLRAAFTSELKASPRCQSGVETQYPVHTHDLYRGFAINRLGVLIATVALTALMLLDQLRWQPWAYNAVIVGVILSNSASTQAFRLLRIVAIAVYAYSSIAKLDVEFASTLGQQMLAAAGLDLTSWSGASRVAIALLVPSVELAVAALLAASLRVDRLRKVACIAVIAMHTATIAVLGPWALGHSLGVLLWNVGFAAQTVILFWPRADESSERVTRSSRFAIAACGLAVLAPALTPLGLWDQWPGWALYAPRGERATLFIHTGSVERLPKSLKPHIEESSEGPWRRVRLNEWALAETGAPIYPQNRIVAAIAMGLLERYPLTGRVRVIEESAASPLSRKRRVAEHTGTPAIANAANLIGLQPGITWTK</sequence>
<protein>
    <recommendedName>
        <fullName evidence="4">HTTM domain-containing protein</fullName>
    </recommendedName>
</protein>
<evidence type="ECO:0000313" key="2">
    <source>
        <dbReference type="EMBL" id="QDV73423.1"/>
    </source>
</evidence>
<keyword evidence="3" id="KW-1185">Reference proteome</keyword>
<keyword evidence="1" id="KW-0812">Transmembrane</keyword>
<feature type="transmembrane region" description="Helical" evidence="1">
    <location>
        <begin position="287"/>
        <end position="308"/>
    </location>
</feature>
<organism evidence="2 3">
    <name type="scientific">Botrimarina mediterranea</name>
    <dbReference type="NCBI Taxonomy" id="2528022"/>
    <lineage>
        <taxon>Bacteria</taxon>
        <taxon>Pseudomonadati</taxon>
        <taxon>Planctomycetota</taxon>
        <taxon>Planctomycetia</taxon>
        <taxon>Pirellulales</taxon>
        <taxon>Lacipirellulaceae</taxon>
        <taxon>Botrimarina</taxon>
    </lineage>
</organism>
<feature type="transmembrane region" description="Helical" evidence="1">
    <location>
        <begin position="50"/>
        <end position="68"/>
    </location>
</feature>
<proteinExistence type="predicted"/>
<dbReference type="Proteomes" id="UP000316426">
    <property type="component" value="Chromosome"/>
</dbReference>
<dbReference type="AlphaFoldDB" id="A0A518K6J4"/>
<feature type="transmembrane region" description="Helical" evidence="1">
    <location>
        <begin position="105"/>
        <end position="123"/>
    </location>
</feature>
<keyword evidence="1" id="KW-0472">Membrane</keyword>
<keyword evidence="1" id="KW-1133">Transmembrane helix</keyword>
<feature type="transmembrane region" description="Helical" evidence="1">
    <location>
        <begin position="229"/>
        <end position="250"/>
    </location>
</feature>
<evidence type="ECO:0000256" key="1">
    <source>
        <dbReference type="SAM" id="Phobius"/>
    </source>
</evidence>
<dbReference type="EMBL" id="CP036349">
    <property type="protein sequence ID" value="QDV73423.1"/>
    <property type="molecule type" value="Genomic_DNA"/>
</dbReference>
<feature type="transmembrane region" description="Helical" evidence="1">
    <location>
        <begin position="256"/>
        <end position="275"/>
    </location>
</feature>
<feature type="transmembrane region" description="Helical" evidence="1">
    <location>
        <begin position="12"/>
        <end position="30"/>
    </location>
</feature>
<dbReference type="KEGG" id="bmei:Spa11_16190"/>
<name>A0A518K6J4_9BACT</name>